<evidence type="ECO:0000256" key="3">
    <source>
        <dbReference type="SAM" id="MobiDB-lite"/>
    </source>
</evidence>
<proteinExistence type="predicted"/>
<evidence type="ECO:0000313" key="5">
    <source>
        <dbReference type="Proteomes" id="UP001140562"/>
    </source>
</evidence>
<organism evidence="4 5">
    <name type="scientific">Didymella glomerata</name>
    <dbReference type="NCBI Taxonomy" id="749621"/>
    <lineage>
        <taxon>Eukaryota</taxon>
        <taxon>Fungi</taxon>
        <taxon>Dikarya</taxon>
        <taxon>Ascomycota</taxon>
        <taxon>Pezizomycotina</taxon>
        <taxon>Dothideomycetes</taxon>
        <taxon>Pleosporomycetidae</taxon>
        <taxon>Pleosporales</taxon>
        <taxon>Pleosporineae</taxon>
        <taxon>Didymellaceae</taxon>
        <taxon>Didymella</taxon>
    </lineage>
</organism>
<accession>A0A9W9C0T4</accession>
<evidence type="ECO:0000256" key="1">
    <source>
        <dbReference type="ARBA" id="ARBA00004123"/>
    </source>
</evidence>
<dbReference type="PANTHER" id="PTHR37534">
    <property type="entry name" value="TRANSCRIPTIONAL ACTIVATOR PROTEIN UGA3"/>
    <property type="match status" value="1"/>
</dbReference>
<reference evidence="4" key="1">
    <citation type="submission" date="2022-10" db="EMBL/GenBank/DDBJ databases">
        <title>Tapping the CABI collections for fungal endophytes: first genome assemblies for Collariella, Neodidymelliopsis, Ascochyta clinopodiicola, Didymella pomorum, Didymosphaeria variabile, Neocosmospora piperis and Neocucurbitaria cava.</title>
        <authorList>
            <person name="Hill R."/>
        </authorList>
    </citation>
    <scope>NUCLEOTIDE SEQUENCE</scope>
    <source>
        <strain evidence="4">IMI 360193</strain>
    </source>
</reference>
<evidence type="ECO:0000313" key="4">
    <source>
        <dbReference type="EMBL" id="KAJ4338086.1"/>
    </source>
</evidence>
<feature type="compositionally biased region" description="Basic and acidic residues" evidence="3">
    <location>
        <begin position="9"/>
        <end position="20"/>
    </location>
</feature>
<dbReference type="InterPro" id="IPR021858">
    <property type="entry name" value="Fun_TF"/>
</dbReference>
<feature type="region of interest" description="Disordered" evidence="3">
    <location>
        <begin position="1"/>
        <end position="95"/>
    </location>
</feature>
<protein>
    <submittedName>
        <fullName evidence="4">Uncharacterized protein</fullName>
    </submittedName>
</protein>
<dbReference type="GO" id="GO:0005634">
    <property type="term" value="C:nucleus"/>
    <property type="evidence" value="ECO:0007669"/>
    <property type="project" value="UniProtKB-SubCell"/>
</dbReference>
<keyword evidence="5" id="KW-1185">Reference proteome</keyword>
<comment type="subcellular location">
    <subcellularLocation>
        <location evidence="1">Nucleus</location>
    </subcellularLocation>
</comment>
<dbReference type="Pfam" id="PF11951">
    <property type="entry name" value="Fungal_trans_2"/>
    <property type="match status" value="1"/>
</dbReference>
<keyword evidence="2" id="KW-0539">Nucleus</keyword>
<dbReference type="PANTHER" id="PTHR37534:SF20">
    <property type="entry name" value="PRO1A C6 ZINK-FINGER PROTEIN"/>
    <property type="match status" value="1"/>
</dbReference>
<comment type="caution">
    <text evidence="4">The sequence shown here is derived from an EMBL/GenBank/DDBJ whole genome shotgun (WGS) entry which is preliminary data.</text>
</comment>
<name>A0A9W9C0T4_9PLEO</name>
<sequence length="549" mass="60515">MDEGTQQQRKAEQLKKDIKHNALMRRAKARLQSARRAPVSLDEAETTPAREPLTPITTPPSPAQFLSTAGRVGPEQANQDVGPGSRTEDSRAASAGQHDFEPGMLMAYLDYAFPTLFPFYRPSIFEGGRAWLLTSALRYPAFYHNILGLAACFYSAVPRLPELENDACAAKSRTELRTNIDKAVQGVQVGISNVTKEGLSHSLADNVRLLGNIVQLVNFEVVFASSENWQMHLTAAVDLFSQTIEHHGYGRQDVPPMRAMIEQLRGAVPSDCLIWSAEQAALRFFAALVIYQDIIASTAREQASTLNNHYNGILSKTSQAHEPGLLNLEDFVGCQNWILRAIAETSALDQWKKQAKRAGALDIMELVHRATSIQDDLREGTVRLEEAASGSGAFASLSPYQPLEVILARSNITNGLTASQRIDQSVVSRIWAHAAEIYLTTVLSGWQPRNIQLRTHVAYAVDLLSTIDNPSWLRALAWPFCVAGCFATEDEEMTFRDVANASGGLAMFGTMRDALAVMEKVWSMRGQFDADTWDIASCLRILGHSVLLV</sequence>
<dbReference type="EMBL" id="JAPEUV010000033">
    <property type="protein sequence ID" value="KAJ4338086.1"/>
    <property type="molecule type" value="Genomic_DNA"/>
</dbReference>
<dbReference type="Proteomes" id="UP001140562">
    <property type="component" value="Unassembled WGS sequence"/>
</dbReference>
<evidence type="ECO:0000256" key="2">
    <source>
        <dbReference type="ARBA" id="ARBA00023242"/>
    </source>
</evidence>
<gene>
    <name evidence="4" type="ORF">N0V87_004234</name>
</gene>
<dbReference type="AlphaFoldDB" id="A0A9W9C0T4"/>
<dbReference type="OrthoDB" id="5213892at2759"/>